<evidence type="ECO:0000256" key="4">
    <source>
        <dbReference type="ARBA" id="ARBA00022692"/>
    </source>
</evidence>
<proteinExistence type="inferred from homology"/>
<dbReference type="AlphaFoldDB" id="A0A3M6A083"/>
<evidence type="ECO:0000313" key="10">
    <source>
        <dbReference type="Proteomes" id="UP000272241"/>
    </source>
</evidence>
<comment type="similarity">
    <text evidence="2">Belongs to the major facilitator superfamily. Sugar transporter (TC 2.A.1.1) family.</text>
</comment>
<dbReference type="PROSITE" id="PS50850">
    <property type="entry name" value="MFS"/>
    <property type="match status" value="1"/>
</dbReference>
<dbReference type="GO" id="GO:0022857">
    <property type="term" value="F:transmembrane transporter activity"/>
    <property type="evidence" value="ECO:0007669"/>
    <property type="project" value="InterPro"/>
</dbReference>
<evidence type="ECO:0000313" key="9">
    <source>
        <dbReference type="EMBL" id="RMV12705.1"/>
    </source>
</evidence>
<gene>
    <name evidence="9" type="ORF">ALP15_00540</name>
</gene>
<dbReference type="EMBL" id="RBUO01000357">
    <property type="protein sequence ID" value="RMV12705.1"/>
    <property type="molecule type" value="Genomic_DNA"/>
</dbReference>
<dbReference type="Gene3D" id="1.20.1250.20">
    <property type="entry name" value="MFS general substrate transporter like domains"/>
    <property type="match status" value="1"/>
</dbReference>
<evidence type="ECO:0000256" key="2">
    <source>
        <dbReference type="ARBA" id="ARBA00010992"/>
    </source>
</evidence>
<sequence length="239" mass="25318">MFAVREPEMTTTDETGAVFETDLPARLDRLPWGRFHTLLVVALGITWLLDGLEVTLAGSVAGALKASPALNLTNSDVGLAGAAYIAGAVLGALFFGWLADRLGRRKLFFITLLLYVGATAATAFSFSVWSFMLFRFLTGMGIGGEYTAINSTIQEFTPARYRGWVDLTINGTFWLGAALGAIGSIVLLDPQWVGAEVGWPVFRDRCGIGPAGAADASVAAGEPALAVDSRPGRAGEKDR</sequence>
<evidence type="ECO:0000256" key="5">
    <source>
        <dbReference type="ARBA" id="ARBA00022989"/>
    </source>
</evidence>
<evidence type="ECO:0000256" key="3">
    <source>
        <dbReference type="ARBA" id="ARBA00022448"/>
    </source>
</evidence>
<keyword evidence="4 7" id="KW-0812">Transmembrane</keyword>
<evidence type="ECO:0000256" key="6">
    <source>
        <dbReference type="ARBA" id="ARBA00023136"/>
    </source>
</evidence>
<dbReference type="CDD" id="cd17316">
    <property type="entry name" value="MFS_SV2_like"/>
    <property type="match status" value="1"/>
</dbReference>
<dbReference type="InterPro" id="IPR005828">
    <property type="entry name" value="MFS_sugar_transport-like"/>
</dbReference>
<feature type="transmembrane region" description="Helical" evidence="7">
    <location>
        <begin position="107"/>
        <end position="132"/>
    </location>
</feature>
<dbReference type="PANTHER" id="PTHR23511:SF34">
    <property type="entry name" value="SYNAPTIC VESICLE GLYCOPROTEIN 2"/>
    <property type="match status" value="1"/>
</dbReference>
<feature type="domain" description="Major facilitator superfamily (MFS) profile" evidence="8">
    <location>
        <begin position="39"/>
        <end position="239"/>
    </location>
</feature>
<dbReference type="SUPFAM" id="SSF103473">
    <property type="entry name" value="MFS general substrate transporter"/>
    <property type="match status" value="1"/>
</dbReference>
<evidence type="ECO:0000256" key="7">
    <source>
        <dbReference type="SAM" id="Phobius"/>
    </source>
</evidence>
<evidence type="ECO:0000256" key="1">
    <source>
        <dbReference type="ARBA" id="ARBA00004141"/>
    </source>
</evidence>
<comment type="subcellular location">
    <subcellularLocation>
        <location evidence="1">Membrane</location>
        <topology evidence="1">Multi-pass membrane protein</topology>
    </subcellularLocation>
</comment>
<reference evidence="9 10" key="1">
    <citation type="submission" date="2018-08" db="EMBL/GenBank/DDBJ databases">
        <title>Recombination of ecologically and evolutionarily significant loci maintains genetic cohesion in the Pseudomonas syringae species complex.</title>
        <authorList>
            <person name="Dillon M."/>
            <person name="Thakur S."/>
            <person name="Almeida R.N.D."/>
            <person name="Weir B.S."/>
            <person name="Guttman D.S."/>
        </authorList>
    </citation>
    <scope>NUCLEOTIDE SEQUENCE [LARGE SCALE GENOMIC DNA]</scope>
    <source>
        <strain evidence="9 10">ICMP 11895</strain>
    </source>
</reference>
<keyword evidence="6 7" id="KW-0472">Membrane</keyword>
<comment type="caution">
    <text evidence="9">The sequence shown here is derived from an EMBL/GenBank/DDBJ whole genome shotgun (WGS) entry which is preliminary data.</text>
</comment>
<dbReference type="InterPro" id="IPR036259">
    <property type="entry name" value="MFS_trans_sf"/>
</dbReference>
<dbReference type="PANTHER" id="PTHR23511">
    <property type="entry name" value="SYNAPTIC VESICLE GLYCOPROTEIN 2"/>
    <property type="match status" value="1"/>
</dbReference>
<dbReference type="InterPro" id="IPR020846">
    <property type="entry name" value="MFS_dom"/>
</dbReference>
<feature type="transmembrane region" description="Helical" evidence="7">
    <location>
        <begin position="77"/>
        <end position="98"/>
    </location>
</feature>
<dbReference type="Pfam" id="PF00083">
    <property type="entry name" value="Sugar_tr"/>
    <property type="match status" value="1"/>
</dbReference>
<dbReference type="Proteomes" id="UP000272241">
    <property type="component" value="Unassembled WGS sequence"/>
</dbReference>
<keyword evidence="5 7" id="KW-1133">Transmembrane helix</keyword>
<evidence type="ECO:0000259" key="8">
    <source>
        <dbReference type="PROSITE" id="PS50850"/>
    </source>
</evidence>
<dbReference type="GO" id="GO:0016020">
    <property type="term" value="C:membrane"/>
    <property type="evidence" value="ECO:0007669"/>
    <property type="project" value="UniProtKB-SubCell"/>
</dbReference>
<name>A0A3M6A083_PSESS</name>
<feature type="transmembrane region" description="Helical" evidence="7">
    <location>
        <begin position="35"/>
        <end position="57"/>
    </location>
</feature>
<organism evidence="9 10">
    <name type="scientific">Pseudomonas savastanoi</name>
    <name type="common">Pseudomonas syringae pv. savastanoi</name>
    <dbReference type="NCBI Taxonomy" id="29438"/>
    <lineage>
        <taxon>Bacteria</taxon>
        <taxon>Pseudomonadati</taxon>
        <taxon>Pseudomonadota</taxon>
        <taxon>Gammaproteobacteria</taxon>
        <taxon>Pseudomonadales</taxon>
        <taxon>Pseudomonadaceae</taxon>
        <taxon>Pseudomonas</taxon>
    </lineage>
</organism>
<keyword evidence="3" id="KW-0813">Transport</keyword>
<protein>
    <submittedName>
        <fullName evidence="9">Major facilitator family transporter</fullName>
    </submittedName>
</protein>
<accession>A0A3M6A083</accession>